<dbReference type="NCBIfam" id="TIGR02937">
    <property type="entry name" value="sigma70-ECF"/>
    <property type="match status" value="1"/>
</dbReference>
<evidence type="ECO:0000313" key="8">
    <source>
        <dbReference type="EMBL" id="MDN4473799.1"/>
    </source>
</evidence>
<evidence type="ECO:0000259" key="6">
    <source>
        <dbReference type="Pfam" id="PF04542"/>
    </source>
</evidence>
<comment type="caution">
    <text evidence="8">The sequence shown here is derived from an EMBL/GenBank/DDBJ whole genome shotgun (WGS) entry which is preliminary data.</text>
</comment>
<keyword evidence="2" id="KW-0805">Transcription regulation</keyword>
<name>A0ABT8G4E9_9MICO</name>
<evidence type="ECO:0000256" key="2">
    <source>
        <dbReference type="ARBA" id="ARBA00023015"/>
    </source>
</evidence>
<protein>
    <submittedName>
        <fullName evidence="8">Sigma-70 family RNA polymerase sigma factor</fullName>
    </submittedName>
</protein>
<feature type="domain" description="RNA polymerase sigma-70 region 2" evidence="6">
    <location>
        <begin position="15"/>
        <end position="78"/>
    </location>
</feature>
<dbReference type="PANTHER" id="PTHR43133:SF50">
    <property type="entry name" value="ECF RNA POLYMERASE SIGMA FACTOR SIGM"/>
    <property type="match status" value="1"/>
</dbReference>
<evidence type="ECO:0000259" key="7">
    <source>
        <dbReference type="Pfam" id="PF08281"/>
    </source>
</evidence>
<dbReference type="InterPro" id="IPR013249">
    <property type="entry name" value="RNA_pol_sigma70_r4_t2"/>
</dbReference>
<organism evidence="8 9">
    <name type="scientific">Demequina zhanjiangensis</name>
    <dbReference type="NCBI Taxonomy" id="3051659"/>
    <lineage>
        <taxon>Bacteria</taxon>
        <taxon>Bacillati</taxon>
        <taxon>Actinomycetota</taxon>
        <taxon>Actinomycetes</taxon>
        <taxon>Micrococcales</taxon>
        <taxon>Demequinaceae</taxon>
        <taxon>Demequina</taxon>
    </lineage>
</organism>
<keyword evidence="9" id="KW-1185">Reference proteome</keyword>
<evidence type="ECO:0000256" key="3">
    <source>
        <dbReference type="ARBA" id="ARBA00023082"/>
    </source>
</evidence>
<dbReference type="InterPro" id="IPR014284">
    <property type="entry name" value="RNA_pol_sigma-70_dom"/>
</dbReference>
<dbReference type="SUPFAM" id="SSF88659">
    <property type="entry name" value="Sigma3 and sigma4 domains of RNA polymerase sigma factors"/>
    <property type="match status" value="1"/>
</dbReference>
<comment type="similarity">
    <text evidence="1">Belongs to the sigma-70 factor family. ECF subfamily.</text>
</comment>
<dbReference type="InterPro" id="IPR039425">
    <property type="entry name" value="RNA_pol_sigma-70-like"/>
</dbReference>
<dbReference type="InterPro" id="IPR013325">
    <property type="entry name" value="RNA_pol_sigma_r2"/>
</dbReference>
<dbReference type="InterPro" id="IPR036388">
    <property type="entry name" value="WH-like_DNA-bd_sf"/>
</dbReference>
<feature type="domain" description="RNA polymerase sigma factor 70 region 4 type 2" evidence="7">
    <location>
        <begin position="105"/>
        <end position="151"/>
    </location>
</feature>
<dbReference type="EMBL" id="JAUHPV010000008">
    <property type="protein sequence ID" value="MDN4473799.1"/>
    <property type="molecule type" value="Genomic_DNA"/>
</dbReference>
<dbReference type="InterPro" id="IPR013324">
    <property type="entry name" value="RNA_pol_sigma_r3/r4-like"/>
</dbReference>
<dbReference type="Pfam" id="PF08281">
    <property type="entry name" value="Sigma70_r4_2"/>
    <property type="match status" value="1"/>
</dbReference>
<proteinExistence type="inferred from homology"/>
<dbReference type="Gene3D" id="1.10.1740.10">
    <property type="match status" value="1"/>
</dbReference>
<accession>A0ABT8G4E9</accession>
<sequence>MARWEPLLDEVMRERTPRLLAYARLLTRDDAEAEDVLQDALVRAFSRGRSFPDADRAEAYVKQAIPSVFIDRYRSRRSRDAAHERLAHRTSFAADQGDRAAVLDVRAALADLPPRERACTVLRFYDDLTVPQIAHALHLSEGSVKRYLHDASGRLAEALGTVVEWDGGSSTVHVTMRTKGGR</sequence>
<dbReference type="InterPro" id="IPR007627">
    <property type="entry name" value="RNA_pol_sigma70_r2"/>
</dbReference>
<evidence type="ECO:0000256" key="4">
    <source>
        <dbReference type="ARBA" id="ARBA00023125"/>
    </source>
</evidence>
<dbReference type="SUPFAM" id="SSF88946">
    <property type="entry name" value="Sigma2 domain of RNA polymerase sigma factors"/>
    <property type="match status" value="1"/>
</dbReference>
<reference evidence="8" key="1">
    <citation type="submission" date="2023-06" db="EMBL/GenBank/DDBJ databases">
        <title>SYSU T00b26.</title>
        <authorList>
            <person name="Gao L."/>
            <person name="Fang B.-Z."/>
            <person name="Li W.-J."/>
        </authorList>
    </citation>
    <scope>NUCLEOTIDE SEQUENCE</scope>
    <source>
        <strain evidence="8">SYSU T00b26</strain>
    </source>
</reference>
<evidence type="ECO:0000256" key="5">
    <source>
        <dbReference type="ARBA" id="ARBA00023163"/>
    </source>
</evidence>
<keyword evidence="4" id="KW-0238">DNA-binding</keyword>
<dbReference type="PANTHER" id="PTHR43133">
    <property type="entry name" value="RNA POLYMERASE ECF-TYPE SIGMA FACTO"/>
    <property type="match status" value="1"/>
</dbReference>
<evidence type="ECO:0000313" key="9">
    <source>
        <dbReference type="Proteomes" id="UP001172738"/>
    </source>
</evidence>
<keyword evidence="3" id="KW-0731">Sigma factor</keyword>
<dbReference type="Gene3D" id="1.10.10.10">
    <property type="entry name" value="Winged helix-like DNA-binding domain superfamily/Winged helix DNA-binding domain"/>
    <property type="match status" value="1"/>
</dbReference>
<gene>
    <name evidence="8" type="ORF">QQX04_12410</name>
</gene>
<keyword evidence="5" id="KW-0804">Transcription</keyword>
<dbReference type="Pfam" id="PF04542">
    <property type="entry name" value="Sigma70_r2"/>
    <property type="match status" value="1"/>
</dbReference>
<dbReference type="Proteomes" id="UP001172738">
    <property type="component" value="Unassembled WGS sequence"/>
</dbReference>
<dbReference type="RefSeq" id="WP_301129676.1">
    <property type="nucleotide sequence ID" value="NZ_JAUHPV010000008.1"/>
</dbReference>
<dbReference type="CDD" id="cd06171">
    <property type="entry name" value="Sigma70_r4"/>
    <property type="match status" value="1"/>
</dbReference>
<evidence type="ECO:0000256" key="1">
    <source>
        <dbReference type="ARBA" id="ARBA00010641"/>
    </source>
</evidence>